<reference evidence="9" key="1">
    <citation type="journal article" date="2017" name="Front. Plant Sci.">
        <title>Climate Clever Clovers: New Paradigm to Reduce the Environmental Footprint of Ruminants by Breeding Low Methanogenic Forages Utilizing Haplotype Variation.</title>
        <authorList>
            <person name="Kaur P."/>
            <person name="Appels R."/>
            <person name="Bayer P.E."/>
            <person name="Keeble-Gagnere G."/>
            <person name="Wang J."/>
            <person name="Hirakawa H."/>
            <person name="Shirasawa K."/>
            <person name="Vercoe P."/>
            <person name="Stefanova K."/>
            <person name="Durmic Z."/>
            <person name="Nichols P."/>
            <person name="Revell C."/>
            <person name="Isobe S.N."/>
            <person name="Edwards D."/>
            <person name="Erskine W."/>
        </authorList>
    </citation>
    <scope>NUCLEOTIDE SEQUENCE [LARGE SCALE GENOMIC DNA]</scope>
    <source>
        <strain evidence="9">cv. Daliak</strain>
    </source>
</reference>
<dbReference type="OrthoDB" id="5590282at2759"/>
<keyword evidence="4" id="KW-0131">Cell cycle</keyword>
<dbReference type="Pfam" id="PF00134">
    <property type="entry name" value="Cyclin_N"/>
    <property type="match status" value="1"/>
</dbReference>
<dbReference type="GO" id="GO:0044772">
    <property type="term" value="P:mitotic cell cycle phase transition"/>
    <property type="evidence" value="ECO:0007669"/>
    <property type="project" value="InterPro"/>
</dbReference>
<evidence type="ECO:0000256" key="2">
    <source>
        <dbReference type="ARBA" id="ARBA00022618"/>
    </source>
</evidence>
<accession>A0A2Z6NIT6</accession>
<gene>
    <name evidence="8" type="ORF">TSUD_316480</name>
</gene>
<dbReference type="GO" id="GO:0051301">
    <property type="term" value="P:cell division"/>
    <property type="evidence" value="ECO:0007669"/>
    <property type="project" value="UniProtKB-KW"/>
</dbReference>
<comment type="subunit">
    <text evidence="1">Interacts with the CDC2 protein kinase to form a serine/threonine kinase holoenzyme complex also known as maturation promoting factor (MPF). The cyclin subunit imparts substrate specificity to the complex.</text>
</comment>
<dbReference type="PANTHER" id="PTHR10177">
    <property type="entry name" value="CYCLINS"/>
    <property type="match status" value="1"/>
</dbReference>
<protein>
    <recommendedName>
        <fullName evidence="5">B-like cyclin</fullName>
    </recommendedName>
</protein>
<evidence type="ECO:0000256" key="1">
    <source>
        <dbReference type="ARBA" id="ARBA00011177"/>
    </source>
</evidence>
<feature type="domain" description="Cyclin N-terminal" evidence="6">
    <location>
        <begin position="94"/>
        <end position="134"/>
    </location>
</feature>
<name>A0A2Z6NIT6_TRISU</name>
<dbReference type="EMBL" id="DF973632">
    <property type="protein sequence ID" value="GAU36522.1"/>
    <property type="molecule type" value="Genomic_DNA"/>
</dbReference>
<keyword evidence="9" id="KW-1185">Reference proteome</keyword>
<feature type="domain" description="Cyclin C-terminal" evidence="7">
    <location>
        <begin position="152"/>
        <end position="209"/>
    </location>
</feature>
<dbReference type="Gene3D" id="1.10.472.10">
    <property type="entry name" value="Cyclin-like"/>
    <property type="match status" value="2"/>
</dbReference>
<evidence type="ECO:0000259" key="6">
    <source>
        <dbReference type="Pfam" id="PF00134"/>
    </source>
</evidence>
<evidence type="ECO:0000259" key="7">
    <source>
        <dbReference type="Pfam" id="PF02984"/>
    </source>
</evidence>
<evidence type="ECO:0000313" key="9">
    <source>
        <dbReference type="Proteomes" id="UP000242715"/>
    </source>
</evidence>
<sequence length="221" mass="25492">METRAARKRANSNTEPIVLNNKKQRVVLGELPNFPDLNCSENLSIEKVKVQSWKKPTVKKSSTAVYLFPNFNLEKPVFDNKNAIFNDEQIGEPKYEEISPPKAVDFCKITDNTYQLKQVIKMEADILKSLNFEMGNPHVYTFLKEFMGFATENQKTSSLSDNLGYKSNELEECVLILHDLYLSRRAASLKAVREKYKQHKFKSVANLPSPPEVPNYYFEEE</sequence>
<dbReference type="AlphaFoldDB" id="A0A2Z6NIT6"/>
<dbReference type="InterPro" id="IPR039361">
    <property type="entry name" value="Cyclin"/>
</dbReference>
<evidence type="ECO:0000313" key="8">
    <source>
        <dbReference type="EMBL" id="GAU36522.1"/>
    </source>
</evidence>
<keyword evidence="2" id="KW-0132">Cell division</keyword>
<evidence type="ECO:0000256" key="3">
    <source>
        <dbReference type="ARBA" id="ARBA00023127"/>
    </source>
</evidence>
<evidence type="ECO:0000256" key="5">
    <source>
        <dbReference type="ARBA" id="ARBA00032263"/>
    </source>
</evidence>
<evidence type="ECO:0000256" key="4">
    <source>
        <dbReference type="ARBA" id="ARBA00023306"/>
    </source>
</evidence>
<organism evidence="8 9">
    <name type="scientific">Trifolium subterraneum</name>
    <name type="common">Subterranean clover</name>
    <dbReference type="NCBI Taxonomy" id="3900"/>
    <lineage>
        <taxon>Eukaryota</taxon>
        <taxon>Viridiplantae</taxon>
        <taxon>Streptophyta</taxon>
        <taxon>Embryophyta</taxon>
        <taxon>Tracheophyta</taxon>
        <taxon>Spermatophyta</taxon>
        <taxon>Magnoliopsida</taxon>
        <taxon>eudicotyledons</taxon>
        <taxon>Gunneridae</taxon>
        <taxon>Pentapetalae</taxon>
        <taxon>rosids</taxon>
        <taxon>fabids</taxon>
        <taxon>Fabales</taxon>
        <taxon>Fabaceae</taxon>
        <taxon>Papilionoideae</taxon>
        <taxon>50 kb inversion clade</taxon>
        <taxon>NPAAA clade</taxon>
        <taxon>Hologalegina</taxon>
        <taxon>IRL clade</taxon>
        <taxon>Trifolieae</taxon>
        <taxon>Trifolium</taxon>
    </lineage>
</organism>
<dbReference type="Proteomes" id="UP000242715">
    <property type="component" value="Unassembled WGS sequence"/>
</dbReference>
<dbReference type="InterPro" id="IPR036915">
    <property type="entry name" value="Cyclin-like_sf"/>
</dbReference>
<proteinExistence type="predicted"/>
<dbReference type="SUPFAM" id="SSF47954">
    <property type="entry name" value="Cyclin-like"/>
    <property type="match status" value="1"/>
</dbReference>
<keyword evidence="3" id="KW-0195">Cyclin</keyword>
<dbReference type="Pfam" id="PF02984">
    <property type="entry name" value="Cyclin_C"/>
    <property type="match status" value="1"/>
</dbReference>
<dbReference type="InterPro" id="IPR004367">
    <property type="entry name" value="Cyclin_C-dom"/>
</dbReference>
<dbReference type="InterPro" id="IPR006671">
    <property type="entry name" value="Cyclin_N"/>
</dbReference>
<dbReference type="GO" id="GO:0016538">
    <property type="term" value="F:cyclin-dependent protein serine/threonine kinase regulator activity"/>
    <property type="evidence" value="ECO:0007669"/>
    <property type="project" value="InterPro"/>
</dbReference>